<dbReference type="GO" id="GO:0071218">
    <property type="term" value="P:cellular response to misfolded protein"/>
    <property type="evidence" value="ECO:0007669"/>
    <property type="project" value="TreeGrafter"/>
</dbReference>
<dbReference type="GO" id="GO:0005524">
    <property type="term" value="F:ATP binding"/>
    <property type="evidence" value="ECO:0007669"/>
    <property type="project" value="InterPro"/>
</dbReference>
<dbReference type="GO" id="GO:0012505">
    <property type="term" value="C:endomembrane system"/>
    <property type="evidence" value="ECO:0007669"/>
    <property type="project" value="UniProtKB-ARBA"/>
</dbReference>
<comment type="similarity">
    <text evidence="1">Belongs to the ClpA/ClpB family. Torsin subfamily.</text>
</comment>
<dbReference type="Gene3D" id="3.40.50.300">
    <property type="entry name" value="P-loop containing nucleotide triphosphate hydrolases"/>
    <property type="match status" value="1"/>
</dbReference>
<evidence type="ECO:0000256" key="1">
    <source>
        <dbReference type="ARBA" id="ARBA00006235"/>
    </source>
</evidence>
<accession>A0A8S4SM01</accession>
<dbReference type="GO" id="GO:0005737">
    <property type="term" value="C:cytoplasm"/>
    <property type="evidence" value="ECO:0007669"/>
    <property type="project" value="UniProtKB-ARBA"/>
</dbReference>
<sequence length="330" mass="37681">MDDDISYEPMDVDLSAHSASVMDISYTSSNIDLSIVKTEPPEQDYYVKESSLDVRPETINRLILNNIQNRSNSVTSTRTVKKFQPFLLLSLTLLIISILTHQIVNFNCCDNLNIEILSHNLKTKLYGQTVAVSNIIEALESQESRKIILFYGGTGVGKTFATSIMLEKLLNHKNIYHYTMPSFLQTFSSEFMLGLLFCKSAVLVVDDLTRNDILNIKSPIKELMLKSEKLSKNITIILIYNCDVVYEEFLRKCDKAFPSELKKSLEGINAKKYFIKFESLTEEHLRYCIEAEITDRVISAKDVNKIVKNFNVSLDGCKGVHQKLQYMKIL</sequence>
<dbReference type="InterPro" id="IPR010448">
    <property type="entry name" value="Torsin"/>
</dbReference>
<dbReference type="GO" id="GO:0016887">
    <property type="term" value="F:ATP hydrolysis activity"/>
    <property type="evidence" value="ECO:0007669"/>
    <property type="project" value="InterPro"/>
</dbReference>
<name>A0A8S4SM01_9NEOP</name>
<comment type="caution">
    <text evidence="2">The sequence shown here is derived from an EMBL/GenBank/DDBJ whole genome shotgun (WGS) entry which is preliminary data.</text>
</comment>
<gene>
    <name evidence="2" type="primary">jg4337</name>
    <name evidence="2" type="ORF">PAEG_LOCUS26226</name>
</gene>
<keyword evidence="3" id="KW-1185">Reference proteome</keyword>
<dbReference type="InterPro" id="IPR027417">
    <property type="entry name" value="P-loop_NTPase"/>
</dbReference>
<evidence type="ECO:0000313" key="2">
    <source>
        <dbReference type="EMBL" id="CAH2267730.1"/>
    </source>
</evidence>
<dbReference type="PANTHER" id="PTHR10760">
    <property type="entry name" value="TORSIN"/>
    <property type="match status" value="1"/>
</dbReference>
<reference evidence="2" key="1">
    <citation type="submission" date="2022-03" db="EMBL/GenBank/DDBJ databases">
        <authorList>
            <person name="Lindestad O."/>
        </authorList>
    </citation>
    <scope>NUCLEOTIDE SEQUENCE</scope>
</reference>
<dbReference type="EMBL" id="CAKXAJ010026394">
    <property type="protein sequence ID" value="CAH2267730.1"/>
    <property type="molecule type" value="Genomic_DNA"/>
</dbReference>
<dbReference type="OrthoDB" id="8191652at2759"/>
<dbReference type="Proteomes" id="UP000838756">
    <property type="component" value="Unassembled WGS sequence"/>
</dbReference>
<protein>
    <submittedName>
        <fullName evidence="2">Jg4337 protein</fullName>
    </submittedName>
</protein>
<evidence type="ECO:0000313" key="3">
    <source>
        <dbReference type="Proteomes" id="UP000838756"/>
    </source>
</evidence>
<organism evidence="2 3">
    <name type="scientific">Pararge aegeria aegeria</name>
    <dbReference type="NCBI Taxonomy" id="348720"/>
    <lineage>
        <taxon>Eukaryota</taxon>
        <taxon>Metazoa</taxon>
        <taxon>Ecdysozoa</taxon>
        <taxon>Arthropoda</taxon>
        <taxon>Hexapoda</taxon>
        <taxon>Insecta</taxon>
        <taxon>Pterygota</taxon>
        <taxon>Neoptera</taxon>
        <taxon>Endopterygota</taxon>
        <taxon>Lepidoptera</taxon>
        <taxon>Glossata</taxon>
        <taxon>Ditrysia</taxon>
        <taxon>Papilionoidea</taxon>
        <taxon>Nymphalidae</taxon>
        <taxon>Satyrinae</taxon>
        <taxon>Satyrini</taxon>
        <taxon>Parargina</taxon>
        <taxon>Pararge</taxon>
    </lineage>
</organism>
<dbReference type="SUPFAM" id="SSF52540">
    <property type="entry name" value="P-loop containing nucleoside triphosphate hydrolases"/>
    <property type="match status" value="1"/>
</dbReference>
<dbReference type="AlphaFoldDB" id="A0A8S4SM01"/>
<proteinExistence type="inferred from homology"/>
<dbReference type="PANTHER" id="PTHR10760:SF2">
    <property type="entry name" value="LD13476P-RELATED"/>
    <property type="match status" value="1"/>
</dbReference>